<dbReference type="PANTHER" id="PTHR47795">
    <property type="entry name" value="UBIQUITIN AND WLM DOMAIN-CONTAINING METALLOPROTEASE SPCC1442.07C"/>
    <property type="match status" value="1"/>
</dbReference>
<feature type="non-terminal residue" evidence="3">
    <location>
        <position position="242"/>
    </location>
</feature>
<dbReference type="AlphaFoldDB" id="A0AAD5S1D3"/>
<dbReference type="InterPro" id="IPR013536">
    <property type="entry name" value="WLM_dom"/>
</dbReference>
<dbReference type="Pfam" id="PF08325">
    <property type="entry name" value="WLM"/>
    <property type="match status" value="1"/>
</dbReference>
<dbReference type="GO" id="GO:0070628">
    <property type="term" value="F:proteasome binding"/>
    <property type="evidence" value="ECO:0007669"/>
    <property type="project" value="TreeGrafter"/>
</dbReference>
<organism evidence="3 4">
    <name type="scientific">Rhizophlyctis rosea</name>
    <dbReference type="NCBI Taxonomy" id="64517"/>
    <lineage>
        <taxon>Eukaryota</taxon>
        <taxon>Fungi</taxon>
        <taxon>Fungi incertae sedis</taxon>
        <taxon>Chytridiomycota</taxon>
        <taxon>Chytridiomycota incertae sedis</taxon>
        <taxon>Chytridiomycetes</taxon>
        <taxon>Rhizophlyctidales</taxon>
        <taxon>Rhizophlyctidaceae</taxon>
        <taxon>Rhizophlyctis</taxon>
    </lineage>
</organism>
<dbReference type="PROSITE" id="PS51397">
    <property type="entry name" value="WLM"/>
    <property type="match status" value="1"/>
</dbReference>
<dbReference type="PANTHER" id="PTHR47795:SF1">
    <property type="entry name" value="DNA-DEPENDENT METALLOPROTEASE WSS1 HOMOLOG 2"/>
    <property type="match status" value="1"/>
</dbReference>
<dbReference type="EMBL" id="JADGJD010003007">
    <property type="protein sequence ID" value="KAJ3026424.1"/>
    <property type="molecule type" value="Genomic_DNA"/>
</dbReference>
<proteinExistence type="predicted"/>
<evidence type="ECO:0000313" key="4">
    <source>
        <dbReference type="Proteomes" id="UP001212841"/>
    </source>
</evidence>
<dbReference type="Proteomes" id="UP001212841">
    <property type="component" value="Unassembled WGS sequence"/>
</dbReference>
<comment type="caution">
    <text evidence="3">The sequence shown here is derived from an EMBL/GenBank/DDBJ whole genome shotgun (WGS) entry which is preliminary data.</text>
</comment>
<name>A0AAD5S1D3_9FUNG</name>
<reference evidence="3" key="1">
    <citation type="submission" date="2020-05" db="EMBL/GenBank/DDBJ databases">
        <title>Phylogenomic resolution of chytrid fungi.</title>
        <authorList>
            <person name="Stajich J.E."/>
            <person name="Amses K."/>
            <person name="Simmons R."/>
            <person name="Seto K."/>
            <person name="Myers J."/>
            <person name="Bonds A."/>
            <person name="Quandt C.A."/>
            <person name="Barry K."/>
            <person name="Liu P."/>
            <person name="Grigoriev I."/>
            <person name="Longcore J.E."/>
            <person name="James T.Y."/>
        </authorList>
    </citation>
    <scope>NUCLEOTIDE SEQUENCE</scope>
    <source>
        <strain evidence="3">JEL0318</strain>
    </source>
</reference>
<dbReference type="Gene3D" id="3.10.20.90">
    <property type="entry name" value="Phosphatidylinositol 3-kinase Catalytic Subunit, Chain A, domain 1"/>
    <property type="match status" value="1"/>
</dbReference>
<feature type="region of interest" description="Disordered" evidence="1">
    <location>
        <begin position="101"/>
        <end position="122"/>
    </location>
</feature>
<sequence>MDAPFLPDSVLSFIVTYKGTAHPLFFPSTATLADLREALASKSDINLPPPYQKLVIKGKSHYEDSTPLTTLPTSKIMLVGSTPTDINIVQKQTSIAQARAARFSQKPSSSSSRPSQPMKTLSSLSTESYTFQTFTSLPQFPDHQKALALLHKLASDTGIKTIMQNHKWSVGALIELHPAERTILGYNQNKGQTIALRIRTDDLDGFRHYDSIRKVLLHELSHMVFSEHDEKFHALNRQLNRE</sequence>
<feature type="domain" description="WLM" evidence="2">
    <location>
        <begin position="122"/>
        <end position="242"/>
    </location>
</feature>
<dbReference type="InterPro" id="IPR029071">
    <property type="entry name" value="Ubiquitin-like_domsf"/>
</dbReference>
<evidence type="ECO:0000259" key="2">
    <source>
        <dbReference type="PROSITE" id="PS51397"/>
    </source>
</evidence>
<dbReference type="SUPFAM" id="SSF54236">
    <property type="entry name" value="Ubiquitin-like"/>
    <property type="match status" value="1"/>
</dbReference>
<protein>
    <recommendedName>
        <fullName evidence="2">WLM domain-containing protein</fullName>
    </recommendedName>
</protein>
<evidence type="ECO:0000256" key="1">
    <source>
        <dbReference type="SAM" id="MobiDB-lite"/>
    </source>
</evidence>
<gene>
    <name evidence="3" type="ORF">HK097_006451</name>
</gene>
<accession>A0AAD5S1D3</accession>
<feature type="compositionally biased region" description="Low complexity" evidence="1">
    <location>
        <begin position="104"/>
        <end position="117"/>
    </location>
</feature>
<keyword evidence="4" id="KW-1185">Reference proteome</keyword>
<evidence type="ECO:0000313" key="3">
    <source>
        <dbReference type="EMBL" id="KAJ3026424.1"/>
    </source>
</evidence>